<evidence type="ECO:0000313" key="3">
    <source>
        <dbReference type="EMBL" id="SDO90535.1"/>
    </source>
</evidence>
<dbReference type="PROSITE" id="PS51756">
    <property type="entry name" value="LXG"/>
    <property type="match status" value="1"/>
</dbReference>
<dbReference type="RefSeq" id="WP_159427429.1">
    <property type="nucleotide sequence ID" value="NZ_FNJK01000003.1"/>
</dbReference>
<evidence type="ECO:0000256" key="1">
    <source>
        <dbReference type="ARBA" id="ARBA00034117"/>
    </source>
</evidence>
<dbReference type="EMBL" id="FNJK01000003">
    <property type="protein sequence ID" value="SDO90535.1"/>
    <property type="molecule type" value="Genomic_DNA"/>
</dbReference>
<reference evidence="3 4" key="1">
    <citation type="submission" date="2016-10" db="EMBL/GenBank/DDBJ databases">
        <authorList>
            <person name="de Groot N.N."/>
        </authorList>
    </citation>
    <scope>NUCLEOTIDE SEQUENCE [LARGE SCALE GENOMIC DNA]</scope>
    <source>
        <strain evidence="3 4">Sb04</strain>
    </source>
</reference>
<protein>
    <submittedName>
        <fullName evidence="3">LXG domain of WXG superfamily protein</fullName>
    </submittedName>
</protein>
<comment type="similarity">
    <text evidence="1">In the N-terminal section; belongs to the LXG family.</text>
</comment>
<dbReference type="Pfam" id="PF04740">
    <property type="entry name" value="LXG"/>
    <property type="match status" value="1"/>
</dbReference>
<evidence type="ECO:0000259" key="2">
    <source>
        <dbReference type="PROSITE" id="PS51756"/>
    </source>
</evidence>
<sequence>MKIKMSEVISQRDSLKSSISQTKSQLSSAKKKLKSAANSEALKGDVKDAIDNKINNYQVPLLTNYVNSLDVISQGYDNLISTFKSIVSENSDSAIIDTDVLQQMVDKFDSPLEQLKTSSDAINKAIDDVADIVTLTKVTTDDAVSEFKGAKKVLTNTIKDMGTFNNTLFTSEAGDILDEQNTQIGSLSNLGSSSYTSKKAKDFYKKTAFKTEVKETRLVVSGKARRDQLKNELAKNLYDSKYSGYMVETNSLPTPILLTLEKRGSDYYKEFQKVMDSDAAKYLSEAFKLLPSKFIKSIKQSEGFKEIMWRLAKSGEKGEKAATYVLKGLMKYEEFGNAAKNTKLGAMISGTSKVFDGAKKVADPLKSIVKEGLKSTKFYKAISETAKTGGEVSGTFKILGKGVKFAGKAATVVTFADVAVSGVSGGAKEFAKTKDIGKGVIVGTFSAVKSVGPLEGATIGAAVGGGFPGAVVGAGVGLGIYILDKTGVLDTAEDLTMKFYDKTKENIGKTVKTVGKSISTTFSGIGKAVGVG</sequence>
<dbReference type="OrthoDB" id="2236513at2"/>
<dbReference type="InterPro" id="IPR006829">
    <property type="entry name" value="LXG_dom"/>
</dbReference>
<feature type="domain" description="LXG" evidence="2">
    <location>
        <begin position="1"/>
        <end position="226"/>
    </location>
</feature>
<dbReference type="AlphaFoldDB" id="A0A1H0NDP5"/>
<evidence type="ECO:0000313" key="4">
    <source>
        <dbReference type="Proteomes" id="UP000183816"/>
    </source>
</evidence>
<gene>
    <name evidence="3" type="ORF">SAMN05216347_10364</name>
</gene>
<dbReference type="Proteomes" id="UP000183816">
    <property type="component" value="Unassembled WGS sequence"/>
</dbReference>
<proteinExistence type="inferred from homology"/>
<accession>A0A1H0NDP5</accession>
<organism evidence="3 4">
    <name type="scientific">Streptococcus equinus</name>
    <name type="common">Streptococcus bovis</name>
    <dbReference type="NCBI Taxonomy" id="1335"/>
    <lineage>
        <taxon>Bacteria</taxon>
        <taxon>Bacillati</taxon>
        <taxon>Bacillota</taxon>
        <taxon>Bacilli</taxon>
        <taxon>Lactobacillales</taxon>
        <taxon>Streptococcaceae</taxon>
        <taxon>Streptococcus</taxon>
    </lineage>
</organism>
<name>A0A1H0NDP5_STREI</name>